<proteinExistence type="predicted"/>
<dbReference type="Pfam" id="PF13472">
    <property type="entry name" value="Lipase_GDSL_2"/>
    <property type="match status" value="1"/>
</dbReference>
<feature type="domain" description="SGNH hydrolase-type esterase" evidence="1">
    <location>
        <begin position="200"/>
        <end position="377"/>
    </location>
</feature>
<dbReference type="SUPFAM" id="SSF52266">
    <property type="entry name" value="SGNH hydrolase"/>
    <property type="match status" value="1"/>
</dbReference>
<sequence length="433" mass="47947">MENLEKIQEIGTTEKAWLEYAQAIDRNNDKLGNSLNIIESLTIPNAVSVDSESVTSGYYRFYDGRTFALAGYLYTNPILVPKGTVILGKQIDVSSLVSLVSKVDAEGNYISTFVRGKDGVQDYFSIINEDCYIEISCQTKQLSSFSIVSSKLIEDLLNILSQNEYNIEESTHLIALKDNPLANIIRDAGYGSIIHSWGIIGDSYASGEMDIFVNGEHNRYVDMYAYSWGQRFCKMIGADGYNFSNGGQTTKGWIEAGVVRDESYEGGPGGGGWSLAQQSEHLKQGYIIALGVNDKSQSYSIGSVDTDIDSTDYNNNAETFIGYYAGIIQRLKSVQPKAKIFCVTPLGTYYAKYATAIRSLVSAMNAIYEGDVYLIDLDTYYPISWSGQYVLNSHGSAMGYQYCAYAINTYIDWIIRNNGDAFKEVSLIGLDNV</sequence>
<evidence type="ECO:0000259" key="1">
    <source>
        <dbReference type="Pfam" id="PF13472"/>
    </source>
</evidence>
<reference evidence="2" key="1">
    <citation type="journal article" date="2021" name="Proc. Natl. Acad. Sci. U.S.A.">
        <title>A Catalog of Tens of Thousands of Viruses from Human Metagenomes Reveals Hidden Associations with Chronic Diseases.</title>
        <authorList>
            <person name="Tisza M.J."/>
            <person name="Buck C.B."/>
        </authorList>
    </citation>
    <scope>NUCLEOTIDE SEQUENCE</scope>
    <source>
        <strain evidence="2">CtlwB1</strain>
    </source>
</reference>
<dbReference type="EMBL" id="BK015134">
    <property type="protein sequence ID" value="DAD92410.1"/>
    <property type="molecule type" value="Genomic_DNA"/>
</dbReference>
<evidence type="ECO:0000313" key="2">
    <source>
        <dbReference type="EMBL" id="DAD92410.1"/>
    </source>
</evidence>
<dbReference type="InterPro" id="IPR013830">
    <property type="entry name" value="SGNH_hydro"/>
</dbReference>
<name>A0A8S5NDR7_9CAUD</name>
<protein>
    <submittedName>
        <fullName evidence="2">Phospholipase A1</fullName>
    </submittedName>
</protein>
<dbReference type="Gene3D" id="3.40.50.1110">
    <property type="entry name" value="SGNH hydrolase"/>
    <property type="match status" value="1"/>
</dbReference>
<accession>A0A8S5NDR7</accession>
<dbReference type="InterPro" id="IPR036514">
    <property type="entry name" value="SGNH_hydro_sf"/>
</dbReference>
<organism evidence="2">
    <name type="scientific">Siphoviridae sp. ctlwB1</name>
    <dbReference type="NCBI Taxonomy" id="2826449"/>
    <lineage>
        <taxon>Viruses</taxon>
        <taxon>Duplodnaviria</taxon>
        <taxon>Heunggongvirae</taxon>
        <taxon>Uroviricota</taxon>
        <taxon>Caudoviricetes</taxon>
    </lineage>
</organism>